<proteinExistence type="predicted"/>
<protein>
    <submittedName>
        <fullName evidence="1">Uncharacterized protein</fullName>
    </submittedName>
</protein>
<evidence type="ECO:0000313" key="1">
    <source>
        <dbReference type="EMBL" id="KIJ62214.1"/>
    </source>
</evidence>
<gene>
    <name evidence="1" type="ORF">HYDPIDRAFT_30480</name>
</gene>
<accession>A0A0C9V977</accession>
<organism evidence="1 2">
    <name type="scientific">Hydnomerulius pinastri MD-312</name>
    <dbReference type="NCBI Taxonomy" id="994086"/>
    <lineage>
        <taxon>Eukaryota</taxon>
        <taxon>Fungi</taxon>
        <taxon>Dikarya</taxon>
        <taxon>Basidiomycota</taxon>
        <taxon>Agaricomycotina</taxon>
        <taxon>Agaricomycetes</taxon>
        <taxon>Agaricomycetidae</taxon>
        <taxon>Boletales</taxon>
        <taxon>Boletales incertae sedis</taxon>
        <taxon>Leucogyrophana</taxon>
    </lineage>
</organism>
<dbReference type="HOGENOM" id="CLU_1635626_0_0_1"/>
<reference evidence="1 2" key="1">
    <citation type="submission" date="2014-04" db="EMBL/GenBank/DDBJ databases">
        <title>Evolutionary Origins and Diversification of the Mycorrhizal Mutualists.</title>
        <authorList>
            <consortium name="DOE Joint Genome Institute"/>
            <consortium name="Mycorrhizal Genomics Consortium"/>
            <person name="Kohler A."/>
            <person name="Kuo A."/>
            <person name="Nagy L.G."/>
            <person name="Floudas D."/>
            <person name="Copeland A."/>
            <person name="Barry K.W."/>
            <person name="Cichocki N."/>
            <person name="Veneault-Fourrey C."/>
            <person name="LaButti K."/>
            <person name="Lindquist E.A."/>
            <person name="Lipzen A."/>
            <person name="Lundell T."/>
            <person name="Morin E."/>
            <person name="Murat C."/>
            <person name="Riley R."/>
            <person name="Ohm R."/>
            <person name="Sun H."/>
            <person name="Tunlid A."/>
            <person name="Henrissat B."/>
            <person name="Grigoriev I.V."/>
            <person name="Hibbett D.S."/>
            <person name="Martin F."/>
        </authorList>
    </citation>
    <scope>NUCLEOTIDE SEQUENCE [LARGE SCALE GENOMIC DNA]</scope>
    <source>
        <strain evidence="1 2">MD-312</strain>
    </source>
</reference>
<evidence type="ECO:0000313" key="2">
    <source>
        <dbReference type="Proteomes" id="UP000053820"/>
    </source>
</evidence>
<name>A0A0C9V977_9AGAM</name>
<dbReference type="Proteomes" id="UP000053820">
    <property type="component" value="Unassembled WGS sequence"/>
</dbReference>
<sequence length="162" mass="18611">MGGTFYMQRRFLDCVKTAAFPRTSEEKKWLLHMVRLPLTLVSLSFSCSFVLSNPTLSIASHHDLPMRFFADGEDLKNWYPELQPYMRLTLVEALPSVLPMLSNFQRYSMYLAMIIVDAVSPFCAKGICDAKAWYFTDWRSSAAHGTSSMTRVEKYDPAKEED</sequence>
<keyword evidence="2" id="KW-1185">Reference proteome</keyword>
<dbReference type="AlphaFoldDB" id="A0A0C9V977"/>
<dbReference type="OrthoDB" id="3244603at2759"/>
<dbReference type="EMBL" id="KN839856">
    <property type="protein sequence ID" value="KIJ62214.1"/>
    <property type="molecule type" value="Genomic_DNA"/>
</dbReference>